<dbReference type="Proteomes" id="UP001222027">
    <property type="component" value="Unassembled WGS sequence"/>
</dbReference>
<dbReference type="AlphaFoldDB" id="A0AAV8P571"/>
<comment type="caution">
    <text evidence="2">The sequence shown here is derived from an EMBL/GenBank/DDBJ whole genome shotgun (WGS) entry which is preliminary data.</text>
</comment>
<evidence type="ECO:0000313" key="3">
    <source>
        <dbReference type="Proteomes" id="UP001222027"/>
    </source>
</evidence>
<evidence type="ECO:0000313" key="2">
    <source>
        <dbReference type="EMBL" id="KAJ8465991.1"/>
    </source>
</evidence>
<dbReference type="GO" id="GO:0048364">
    <property type="term" value="P:root development"/>
    <property type="evidence" value="ECO:0007669"/>
    <property type="project" value="InterPro"/>
</dbReference>
<accession>A0AAV8P571</accession>
<feature type="compositionally biased region" description="Low complexity" evidence="1">
    <location>
        <begin position="117"/>
        <end position="129"/>
    </location>
</feature>
<gene>
    <name evidence="2" type="ORF">OPV22_028543</name>
</gene>
<dbReference type="GO" id="GO:0006355">
    <property type="term" value="P:regulation of DNA-templated transcription"/>
    <property type="evidence" value="ECO:0007669"/>
    <property type="project" value="InterPro"/>
</dbReference>
<dbReference type="GO" id="GO:0016592">
    <property type="term" value="C:mediator complex"/>
    <property type="evidence" value="ECO:0007669"/>
    <property type="project" value="InterPro"/>
</dbReference>
<dbReference type="GO" id="GO:0009631">
    <property type="term" value="P:cold acclimation"/>
    <property type="evidence" value="ECO:0007669"/>
    <property type="project" value="InterPro"/>
</dbReference>
<sequence length="139" mass="14990">MERNIDEMCNGFDEVLAAAGEVMQAREASFGLRTTATEAALKKFRQRCEVFKLSCDRAEDVVDSARRSLMAERVMDEASGMAPGQPETAGLPLLNVPRFERALQKVNSVAEDLRHGSAATAASSSSRSPPATPSEDKAD</sequence>
<dbReference type="PANTHER" id="PTHR35989:SF1">
    <property type="entry name" value="MEDIATOR OF RNA POLYMERASE II TRANSCRIPTION SUBUNIT 32"/>
    <property type="match status" value="1"/>
</dbReference>
<protein>
    <submittedName>
        <fullName evidence="2">Uncharacterized protein</fullName>
    </submittedName>
</protein>
<organism evidence="2 3">
    <name type="scientific">Ensete ventricosum</name>
    <name type="common">Abyssinian banana</name>
    <name type="synonym">Musa ensete</name>
    <dbReference type="NCBI Taxonomy" id="4639"/>
    <lineage>
        <taxon>Eukaryota</taxon>
        <taxon>Viridiplantae</taxon>
        <taxon>Streptophyta</taxon>
        <taxon>Embryophyta</taxon>
        <taxon>Tracheophyta</taxon>
        <taxon>Spermatophyta</taxon>
        <taxon>Magnoliopsida</taxon>
        <taxon>Liliopsida</taxon>
        <taxon>Zingiberales</taxon>
        <taxon>Musaceae</taxon>
        <taxon>Ensete</taxon>
    </lineage>
</organism>
<reference evidence="2 3" key="1">
    <citation type="submission" date="2022-12" db="EMBL/GenBank/DDBJ databases">
        <title>Chromosome-scale assembly of the Ensete ventricosum genome.</title>
        <authorList>
            <person name="Dussert Y."/>
            <person name="Stocks J."/>
            <person name="Wendawek A."/>
            <person name="Woldeyes F."/>
            <person name="Nichols R.A."/>
            <person name="Borrell J.S."/>
        </authorList>
    </citation>
    <scope>NUCLEOTIDE SEQUENCE [LARGE SCALE GENOMIC DNA]</scope>
    <source>
        <strain evidence="3">cv. Maze</strain>
        <tissue evidence="2">Seeds</tissue>
    </source>
</reference>
<feature type="region of interest" description="Disordered" evidence="1">
    <location>
        <begin position="110"/>
        <end position="139"/>
    </location>
</feature>
<dbReference type="InterPro" id="IPR033244">
    <property type="entry name" value="MED32"/>
</dbReference>
<dbReference type="EMBL" id="JAQQAF010000008">
    <property type="protein sequence ID" value="KAJ8465991.1"/>
    <property type="molecule type" value="Genomic_DNA"/>
</dbReference>
<evidence type="ECO:0000256" key="1">
    <source>
        <dbReference type="SAM" id="MobiDB-lite"/>
    </source>
</evidence>
<dbReference type="PANTHER" id="PTHR35989">
    <property type="entry name" value="MEDIATOR OF RNA POLYMERASE II TRANSCRIPTION SUBUNIT 32"/>
    <property type="match status" value="1"/>
</dbReference>
<dbReference type="GO" id="GO:0010150">
    <property type="term" value="P:leaf senescence"/>
    <property type="evidence" value="ECO:0007669"/>
    <property type="project" value="InterPro"/>
</dbReference>
<name>A0AAV8P571_ENSVE</name>
<keyword evidence="3" id="KW-1185">Reference proteome</keyword>
<proteinExistence type="predicted"/>